<organism evidence="1 2">
    <name type="scientific">Hygrophoropsis aurantiaca</name>
    <dbReference type="NCBI Taxonomy" id="72124"/>
    <lineage>
        <taxon>Eukaryota</taxon>
        <taxon>Fungi</taxon>
        <taxon>Dikarya</taxon>
        <taxon>Basidiomycota</taxon>
        <taxon>Agaricomycotina</taxon>
        <taxon>Agaricomycetes</taxon>
        <taxon>Agaricomycetidae</taxon>
        <taxon>Boletales</taxon>
        <taxon>Coniophorineae</taxon>
        <taxon>Hygrophoropsidaceae</taxon>
        <taxon>Hygrophoropsis</taxon>
    </lineage>
</organism>
<dbReference type="Proteomes" id="UP000790377">
    <property type="component" value="Unassembled WGS sequence"/>
</dbReference>
<keyword evidence="2" id="KW-1185">Reference proteome</keyword>
<name>A0ACB8AMY4_9AGAM</name>
<evidence type="ECO:0000313" key="1">
    <source>
        <dbReference type="EMBL" id="KAH7914534.1"/>
    </source>
</evidence>
<reference evidence="1" key="1">
    <citation type="journal article" date="2021" name="New Phytol.">
        <title>Evolutionary innovations through gain and loss of genes in the ectomycorrhizal Boletales.</title>
        <authorList>
            <person name="Wu G."/>
            <person name="Miyauchi S."/>
            <person name="Morin E."/>
            <person name="Kuo A."/>
            <person name="Drula E."/>
            <person name="Varga T."/>
            <person name="Kohler A."/>
            <person name="Feng B."/>
            <person name="Cao Y."/>
            <person name="Lipzen A."/>
            <person name="Daum C."/>
            <person name="Hundley H."/>
            <person name="Pangilinan J."/>
            <person name="Johnson J."/>
            <person name="Barry K."/>
            <person name="LaButti K."/>
            <person name="Ng V."/>
            <person name="Ahrendt S."/>
            <person name="Min B."/>
            <person name="Choi I.G."/>
            <person name="Park H."/>
            <person name="Plett J.M."/>
            <person name="Magnuson J."/>
            <person name="Spatafora J.W."/>
            <person name="Nagy L.G."/>
            <person name="Henrissat B."/>
            <person name="Grigoriev I.V."/>
            <person name="Yang Z.L."/>
            <person name="Xu J."/>
            <person name="Martin F.M."/>
        </authorList>
    </citation>
    <scope>NUCLEOTIDE SEQUENCE</scope>
    <source>
        <strain evidence="1">ATCC 28755</strain>
    </source>
</reference>
<comment type="caution">
    <text evidence="1">The sequence shown here is derived from an EMBL/GenBank/DDBJ whole genome shotgun (WGS) entry which is preliminary data.</text>
</comment>
<evidence type="ECO:0000313" key="2">
    <source>
        <dbReference type="Proteomes" id="UP000790377"/>
    </source>
</evidence>
<accession>A0ACB8AMY4</accession>
<protein>
    <submittedName>
        <fullName evidence="1">Uncharacterized protein</fullName>
    </submittedName>
</protein>
<gene>
    <name evidence="1" type="ORF">BJ138DRAFT_1110463</name>
</gene>
<sequence>MAVKKIRRLVPLAKETAPQARMNNSPKRVGSRTQDQPQAQSKQYFKTTVRGSLILVTPISDDSDGDRDGGSVNPYRDGSRCYVAPDFCLLRIQSSDNGALGSCPLVVEVKRAVQNITPGATLRCAASQLLYQAKAAFDTVPNQHHVYVLFIVGSKYKVLPFKRQQVLSTTFPEDAAEFQPTGDRLWDTLIKKIHDISFDAKSPFRDIIDENERVDPRLKGAITRIINGHLSENMVQKSKSKAGKSDDTQAGDSDIENEDGDDSELEEAETSNLKSTTQA</sequence>
<dbReference type="EMBL" id="MU267612">
    <property type="protein sequence ID" value="KAH7914534.1"/>
    <property type="molecule type" value="Genomic_DNA"/>
</dbReference>
<proteinExistence type="predicted"/>